<dbReference type="KEGG" id="dea:FPZ08_09980"/>
<keyword evidence="1 5" id="KW-1003">Cell membrane</keyword>
<reference evidence="6 7" key="1">
    <citation type="submission" date="2019-07" db="EMBL/GenBank/DDBJ databases">
        <title>Full genome sequence of Devosia sp. Gsoil 520.</title>
        <authorList>
            <person name="Im W.-T."/>
        </authorList>
    </citation>
    <scope>NUCLEOTIDE SEQUENCE [LARGE SCALE GENOMIC DNA]</scope>
    <source>
        <strain evidence="6 7">Gsoil 520</strain>
    </source>
</reference>
<evidence type="ECO:0000256" key="2">
    <source>
        <dbReference type="ARBA" id="ARBA00022692"/>
    </source>
</evidence>
<dbReference type="HAMAP" id="MF_01361">
    <property type="entry name" value="UPF0391"/>
    <property type="match status" value="1"/>
</dbReference>
<feature type="transmembrane region" description="Helical" evidence="5">
    <location>
        <begin position="34"/>
        <end position="56"/>
    </location>
</feature>
<gene>
    <name evidence="6" type="ORF">FPZ08_09980</name>
</gene>
<dbReference type="EMBL" id="CP042304">
    <property type="protein sequence ID" value="QDZ11050.1"/>
    <property type="molecule type" value="Genomic_DNA"/>
</dbReference>
<keyword evidence="3 5" id="KW-1133">Transmembrane helix</keyword>
<organism evidence="6 7">
    <name type="scientific">Devosia ginsengisoli</name>
    <dbReference type="NCBI Taxonomy" id="400770"/>
    <lineage>
        <taxon>Bacteria</taxon>
        <taxon>Pseudomonadati</taxon>
        <taxon>Pseudomonadota</taxon>
        <taxon>Alphaproteobacteria</taxon>
        <taxon>Hyphomicrobiales</taxon>
        <taxon>Devosiaceae</taxon>
        <taxon>Devosia</taxon>
    </lineage>
</organism>
<dbReference type="RefSeq" id="WP_146289863.1">
    <property type="nucleotide sequence ID" value="NZ_CP042304.1"/>
</dbReference>
<evidence type="ECO:0000313" key="7">
    <source>
        <dbReference type="Proteomes" id="UP000315364"/>
    </source>
</evidence>
<dbReference type="GO" id="GO:0005886">
    <property type="term" value="C:plasma membrane"/>
    <property type="evidence" value="ECO:0007669"/>
    <property type="project" value="UniProtKB-SubCell"/>
</dbReference>
<name>A0A5B8LUN2_9HYPH</name>
<dbReference type="AlphaFoldDB" id="A0A5B8LUN2"/>
<comment type="subcellular location">
    <subcellularLocation>
        <location evidence="5">Cell membrane</location>
        <topology evidence="5">Single-pass membrane protein</topology>
    </subcellularLocation>
</comment>
<dbReference type="PIRSF" id="PIRSF036466">
    <property type="entry name" value="UCP036466"/>
    <property type="match status" value="1"/>
</dbReference>
<sequence>MLQLLIILIIVALVAGAMGFTGLAAGASMLAKIIFVLMLIGIALVLILAFTGMAILF</sequence>
<keyword evidence="2 5" id="KW-0812">Transmembrane</keyword>
<dbReference type="InterPro" id="IPR009760">
    <property type="entry name" value="DUF1328"/>
</dbReference>
<accession>A0A5B8LUN2</accession>
<evidence type="ECO:0000256" key="3">
    <source>
        <dbReference type="ARBA" id="ARBA00022989"/>
    </source>
</evidence>
<dbReference type="Proteomes" id="UP000315364">
    <property type="component" value="Chromosome"/>
</dbReference>
<keyword evidence="4 5" id="KW-0472">Membrane</keyword>
<evidence type="ECO:0000256" key="4">
    <source>
        <dbReference type="ARBA" id="ARBA00023136"/>
    </source>
</evidence>
<comment type="similarity">
    <text evidence="5">Belongs to the UPF0391 family.</text>
</comment>
<evidence type="ECO:0000256" key="5">
    <source>
        <dbReference type="HAMAP-Rule" id="MF_01361"/>
    </source>
</evidence>
<protein>
    <recommendedName>
        <fullName evidence="5">UPF0391 membrane protein FPZ08_09980</fullName>
    </recommendedName>
</protein>
<proteinExistence type="inferred from homology"/>
<keyword evidence="7" id="KW-1185">Reference proteome</keyword>
<evidence type="ECO:0000313" key="6">
    <source>
        <dbReference type="EMBL" id="QDZ11050.1"/>
    </source>
</evidence>
<evidence type="ECO:0000256" key="1">
    <source>
        <dbReference type="ARBA" id="ARBA00022475"/>
    </source>
</evidence>